<gene>
    <name evidence="2" type="ORF">NS263_06450</name>
</gene>
<feature type="transmembrane region" description="Helical" evidence="1">
    <location>
        <begin position="21"/>
        <end position="46"/>
    </location>
</feature>
<dbReference type="Pfam" id="PF07963">
    <property type="entry name" value="N_methyl"/>
    <property type="match status" value="1"/>
</dbReference>
<dbReference type="InterPro" id="IPR012902">
    <property type="entry name" value="N_methyl_site"/>
</dbReference>
<dbReference type="Proteomes" id="UP000078335">
    <property type="component" value="Unassembled WGS sequence"/>
</dbReference>
<evidence type="ECO:0000313" key="3">
    <source>
        <dbReference type="Proteomes" id="UP000078335"/>
    </source>
</evidence>
<accession>A0ABR5SAJ3</accession>
<proteinExistence type="predicted"/>
<sequence>MSGVLLRVVDRVRRDDRGLSLPELLVTIMIFAIVLAVVSGTFVTMLRATSYANATDTNARSASTAMNEITRLLHAAMRNPQQNAADAPAFAVARTESMTFTTAVDLSGAAPVANAGPDPRPQQVVLTLDSSRRLVETITPGQPVVSGSSYYRFTGTPTTRTLAPPVSVTPSGQQALFVYFDATNTALVPDATGALSAAQMQSVVSVGVTLRLSNNGSVADNSVTLSNQVSLPNLLSTGRVGP</sequence>
<keyword evidence="1" id="KW-1133">Transmembrane helix</keyword>
<dbReference type="NCBIfam" id="TIGR02532">
    <property type="entry name" value="IV_pilin_GFxxxE"/>
    <property type="match status" value="1"/>
</dbReference>
<comment type="caution">
    <text evidence="2">The sequence shown here is derived from an EMBL/GenBank/DDBJ whole genome shotgun (WGS) entry which is preliminary data.</text>
</comment>
<evidence type="ECO:0008006" key="4">
    <source>
        <dbReference type="Google" id="ProtNLM"/>
    </source>
</evidence>
<reference evidence="2 3" key="1">
    <citation type="journal article" date="2016" name="Front. Microbiol.">
        <title>Genomic Resource of Rice Seed Associated Bacteria.</title>
        <authorList>
            <person name="Midha S."/>
            <person name="Bansal K."/>
            <person name="Sharma S."/>
            <person name="Kumar N."/>
            <person name="Patil P.P."/>
            <person name="Chaudhry V."/>
            <person name="Patil P.B."/>
        </authorList>
    </citation>
    <scope>NUCLEOTIDE SEQUENCE [LARGE SCALE GENOMIC DNA]</scope>
    <source>
        <strain evidence="2 3">NS263</strain>
    </source>
</reference>
<organism evidence="2 3">
    <name type="scientific">Curtobacterium oceanosedimentum</name>
    <dbReference type="NCBI Taxonomy" id="465820"/>
    <lineage>
        <taxon>Bacteria</taxon>
        <taxon>Bacillati</taxon>
        <taxon>Actinomycetota</taxon>
        <taxon>Actinomycetes</taxon>
        <taxon>Micrococcales</taxon>
        <taxon>Microbacteriaceae</taxon>
        <taxon>Curtobacterium</taxon>
    </lineage>
</organism>
<evidence type="ECO:0000256" key="1">
    <source>
        <dbReference type="SAM" id="Phobius"/>
    </source>
</evidence>
<name>A0ABR5SAJ3_9MICO</name>
<keyword evidence="1" id="KW-0472">Membrane</keyword>
<dbReference type="PROSITE" id="PS00409">
    <property type="entry name" value="PROKAR_NTER_METHYL"/>
    <property type="match status" value="1"/>
</dbReference>
<evidence type="ECO:0000313" key="2">
    <source>
        <dbReference type="EMBL" id="KTR40839.1"/>
    </source>
</evidence>
<keyword evidence="1" id="KW-0812">Transmembrane</keyword>
<dbReference type="EMBL" id="LDRB01000026">
    <property type="protein sequence ID" value="KTR40839.1"/>
    <property type="molecule type" value="Genomic_DNA"/>
</dbReference>
<keyword evidence="3" id="KW-1185">Reference proteome</keyword>
<protein>
    <recommendedName>
        <fullName evidence="4">Prepilin-type N-terminal cleavage/methylation domain-containing protein</fullName>
    </recommendedName>
</protein>
<dbReference type="RefSeq" id="WP_058728460.1">
    <property type="nucleotide sequence ID" value="NZ_LDRB01000026.1"/>
</dbReference>